<evidence type="ECO:0000313" key="7">
    <source>
        <dbReference type="Proteomes" id="UP000238358"/>
    </source>
</evidence>
<dbReference type="PANTHER" id="PTHR43293">
    <property type="entry name" value="ACETATE COA-TRANSFERASE YDIF"/>
    <property type="match status" value="1"/>
</dbReference>
<dbReference type="EMBL" id="JABBJH010000005">
    <property type="protein sequence ID" value="NMK38760.1"/>
    <property type="molecule type" value="Genomic_DNA"/>
</dbReference>
<protein>
    <submittedName>
        <fullName evidence="6">3-oxoacid CoA-transferase</fullName>
    </submittedName>
</protein>
<dbReference type="PIRSF" id="PIRSF000858">
    <property type="entry name" value="SCOT-t"/>
    <property type="match status" value="1"/>
</dbReference>
<organism evidence="6 8">
    <name type="scientific">Megasphaera elsdenii</name>
    <dbReference type="NCBI Taxonomy" id="907"/>
    <lineage>
        <taxon>Bacteria</taxon>
        <taxon>Bacillati</taxon>
        <taxon>Bacillota</taxon>
        <taxon>Negativicutes</taxon>
        <taxon>Veillonellales</taxon>
        <taxon>Veillonellaceae</taxon>
        <taxon>Megasphaera</taxon>
    </lineage>
</organism>
<reference evidence="6 8" key="2">
    <citation type="submission" date="2020-04" db="EMBL/GenBank/DDBJ databases">
        <authorList>
            <person name="Hitch T.C.A."/>
            <person name="Wylensek D."/>
            <person name="Clavel T."/>
        </authorList>
    </citation>
    <scope>NUCLEOTIDE SEQUENCE [LARGE SCALE GENOMIC DNA]</scope>
    <source>
        <strain evidence="6 8">WCA-386-APC-2A</strain>
    </source>
</reference>
<accession>A0A1M6N6P3</accession>
<dbReference type="Gene3D" id="3.40.1080.10">
    <property type="entry name" value="Glutaconate Coenzyme A-transferase"/>
    <property type="match status" value="2"/>
</dbReference>
<dbReference type="AlphaFoldDB" id="A0A1M6N6P3"/>
<evidence type="ECO:0000313" key="6">
    <source>
        <dbReference type="EMBL" id="NMK38760.1"/>
    </source>
</evidence>
<sequence length="516" mass="55950">MAKLITAENAASLIKNRSTIAVCGFAQCALPEEVLQALEDRFTKTGYPQQLTLVHTAGIGDGVSKGASHFAHEGMLKRVIAGHYNLAPKLGKLVMDNKVEGYNLPQGTMAQWFRSIAGRKPGLFTRVGLNTFVDPRIEGGKLNSITKEDLVEVKKLDGEEYLWYKPFPIDVAIVHGTCADLNGNVSTDNEEVRMELLPMALAAKASGGMVIVQVETLAENRTIPPKHVVLPGIDVDYIVLSKVRQVQNPAYTGEMRMPLSQIPPMALNARKVIARRAAMELVPNAVVNLGIGIPEGVSSVANEEGIGDQLTLTVEAGPIGGVPASGADFGGSANADAIVDHPYQFDFYDGGGLDMAFLGMAECNAKGDVNVSKFKDRIAGCGGFINITQNTHKVVFCGTFTAKGLREEIRDGKLVITHEGAVQKFIDKVGQITFSADYAHKHNQQVMFITERCVFVLTDKGLVLTEIAPGVDLQKDILDQMEFVPHIAEDLKTMDERIFRDEPMGLAQDIFEQQAS</sequence>
<evidence type="ECO:0000256" key="2">
    <source>
        <dbReference type="ARBA" id="ARBA00022679"/>
    </source>
</evidence>
<evidence type="ECO:0000256" key="4">
    <source>
        <dbReference type="PIRSR" id="PIRSR000858-1"/>
    </source>
</evidence>
<dbReference type="InterPro" id="IPR014388">
    <property type="entry name" value="3-oxoacid_CoA-transferase"/>
</dbReference>
<dbReference type="SUPFAM" id="SSF100950">
    <property type="entry name" value="NagB/RpiA/CoA transferase-like"/>
    <property type="match status" value="2"/>
</dbReference>
<evidence type="ECO:0000256" key="1">
    <source>
        <dbReference type="ARBA" id="ARBA00007154"/>
    </source>
</evidence>
<comment type="similarity">
    <text evidence="1 3">Belongs to the 3-oxoacid CoA-transferase family.</text>
</comment>
<keyword evidence="2 3" id="KW-0808">Transferase</keyword>
<dbReference type="RefSeq" id="WP_027895095.1">
    <property type="nucleotide sequence ID" value="NZ_CATZAM010000012.1"/>
</dbReference>
<dbReference type="InterPro" id="IPR004165">
    <property type="entry name" value="CoA_trans_fam_I"/>
</dbReference>
<dbReference type="SMART" id="SM00882">
    <property type="entry name" value="CoA_trans"/>
    <property type="match status" value="1"/>
</dbReference>
<dbReference type="Pfam" id="PF01144">
    <property type="entry name" value="CoA_trans"/>
    <property type="match status" value="1"/>
</dbReference>
<dbReference type="InterPro" id="IPR037171">
    <property type="entry name" value="NagB/RpiA_transferase-like"/>
</dbReference>
<feature type="active site" description="5-glutamyl coenzyme A thioester intermediate" evidence="4">
    <location>
        <position position="315"/>
    </location>
</feature>
<evidence type="ECO:0000313" key="5">
    <source>
        <dbReference type="EMBL" id="AVO27589.1"/>
    </source>
</evidence>
<dbReference type="GO" id="GO:0046952">
    <property type="term" value="P:ketone body catabolic process"/>
    <property type="evidence" value="ECO:0007669"/>
    <property type="project" value="InterPro"/>
</dbReference>
<proteinExistence type="inferred from homology"/>
<dbReference type="Proteomes" id="UP000536773">
    <property type="component" value="Unassembled WGS sequence"/>
</dbReference>
<evidence type="ECO:0000256" key="3">
    <source>
        <dbReference type="PIRNR" id="PIRNR000858"/>
    </source>
</evidence>
<dbReference type="EMBL" id="CP027569">
    <property type="protein sequence ID" value="AVO27589.1"/>
    <property type="molecule type" value="Genomic_DNA"/>
</dbReference>
<reference evidence="5 7" key="1">
    <citation type="journal article" date="2018" name="Genome Announc.">
        <title>Complete genomes of two Megasphaera elsdenii strains, NCIMB 702410 and ATCC 25940.</title>
        <authorList>
            <person name="Hatmaker E.A."/>
            <person name="O'Dell K."/>
            <person name="Riley L.A."/>
            <person name="Klingeman D.M."/>
            <person name="Guss A.M."/>
        </authorList>
    </citation>
    <scope>NUCLEOTIDE SEQUENCE [LARGE SCALE GENOMIC DNA]</scope>
    <source>
        <strain evidence="5 7">NCIMB702410</strain>
    </source>
</reference>
<dbReference type="OrthoDB" id="9805230at2"/>
<dbReference type="GO" id="GO:0008410">
    <property type="term" value="F:CoA-transferase activity"/>
    <property type="evidence" value="ECO:0007669"/>
    <property type="project" value="InterPro"/>
</dbReference>
<evidence type="ECO:0000313" key="8">
    <source>
        <dbReference type="Proteomes" id="UP000536773"/>
    </source>
</evidence>
<gene>
    <name evidence="5" type="ORF">C6Y28_08225</name>
    <name evidence="6" type="ORF">HG933_05130</name>
</gene>
<dbReference type="Proteomes" id="UP000238358">
    <property type="component" value="Chromosome"/>
</dbReference>
<dbReference type="PANTHER" id="PTHR43293:SF1">
    <property type="entry name" value="ACETATE COA-TRANSFERASE YDIF"/>
    <property type="match status" value="1"/>
</dbReference>
<name>A0A1M6N6P3_MEGEL</name>